<keyword evidence="1" id="KW-0812">Transmembrane</keyword>
<keyword evidence="1" id="KW-1133">Transmembrane helix</keyword>
<sequence length="180" mass="20527">MMAQTGDFILLFIVALYFLVLLLLMLVILFEVSKLVQKDKEAKTVGDQARVFGKLDGRVEILFEQIASGLSHNFERQVERQLAKYAQEAENSTRGIAKFVEDQQKVIARESQFLVASAFSRTQKELEQYKKDGLAKIDEDLNQIVLEAARDVLGRSISLSEHEELVRSALEKAKKKRFFS</sequence>
<evidence type="ECO:0000256" key="1">
    <source>
        <dbReference type="SAM" id="Phobius"/>
    </source>
</evidence>
<organism evidence="2 3">
    <name type="scientific">Candidatus Curtissbacteria bacterium RIFCSPHIGHO2_01_FULL_41_13</name>
    <dbReference type="NCBI Taxonomy" id="1797745"/>
    <lineage>
        <taxon>Bacteria</taxon>
        <taxon>Candidatus Curtissiibacteriota</taxon>
    </lineage>
</organism>
<evidence type="ECO:0000313" key="2">
    <source>
        <dbReference type="EMBL" id="OGD85489.1"/>
    </source>
</evidence>
<proteinExistence type="predicted"/>
<keyword evidence="1" id="KW-0472">Membrane</keyword>
<feature type="transmembrane region" description="Helical" evidence="1">
    <location>
        <begin position="6"/>
        <end position="30"/>
    </location>
</feature>
<evidence type="ECO:0000313" key="3">
    <source>
        <dbReference type="Proteomes" id="UP000177069"/>
    </source>
</evidence>
<reference evidence="2 3" key="1">
    <citation type="journal article" date="2016" name="Nat. Commun.">
        <title>Thousands of microbial genomes shed light on interconnected biogeochemical processes in an aquifer system.</title>
        <authorList>
            <person name="Anantharaman K."/>
            <person name="Brown C.T."/>
            <person name="Hug L.A."/>
            <person name="Sharon I."/>
            <person name="Castelle C.J."/>
            <person name="Probst A.J."/>
            <person name="Thomas B.C."/>
            <person name="Singh A."/>
            <person name="Wilkins M.J."/>
            <person name="Karaoz U."/>
            <person name="Brodie E.L."/>
            <person name="Williams K.H."/>
            <person name="Hubbard S.S."/>
            <person name="Banfield J.F."/>
        </authorList>
    </citation>
    <scope>NUCLEOTIDE SEQUENCE [LARGE SCALE GENOMIC DNA]</scope>
</reference>
<name>A0A1F5G0V4_9BACT</name>
<dbReference type="AlphaFoldDB" id="A0A1F5G0V4"/>
<dbReference type="Proteomes" id="UP000177069">
    <property type="component" value="Unassembled WGS sequence"/>
</dbReference>
<protein>
    <submittedName>
        <fullName evidence="2">Uncharacterized protein</fullName>
    </submittedName>
</protein>
<dbReference type="EMBL" id="MFBA01000025">
    <property type="protein sequence ID" value="OGD85489.1"/>
    <property type="molecule type" value="Genomic_DNA"/>
</dbReference>
<accession>A0A1F5G0V4</accession>
<comment type="caution">
    <text evidence="2">The sequence shown here is derived from an EMBL/GenBank/DDBJ whole genome shotgun (WGS) entry which is preliminary data.</text>
</comment>
<gene>
    <name evidence="2" type="ORF">A2696_01070</name>
</gene>